<accession>A0ABP8QYR7</accession>
<feature type="transmembrane region" description="Helical" evidence="2">
    <location>
        <begin position="193"/>
        <end position="214"/>
    </location>
</feature>
<sequence>MRDDRTVHTNAGPDGPYLSDSREWELPSSMRATGDGLRTADLGSRLLLGWTLGEPLRPPALRRAARAYVTLAVVAAAVSLAGSAAAVPAELMADAGYVFRAVAFGAIPVAAVLGWTGAWVARVARRVDPATPTARALGRQVVRPGAVDLGEAGVRFPRALPMSLLGSTAGAFFLSVALGTLRFDHNDAVTEGLLVWCGLSAVPLIAGVVWWPLLRAAMSGGLAPRTVARVGWIYVMTGVLSALVSGGAVFAAGAGAANLGPALFGVVLVGALLVWRGRVWLTFARSLGDA</sequence>
<evidence type="ECO:0000256" key="2">
    <source>
        <dbReference type="SAM" id="Phobius"/>
    </source>
</evidence>
<dbReference type="Proteomes" id="UP001500503">
    <property type="component" value="Unassembled WGS sequence"/>
</dbReference>
<feature type="region of interest" description="Disordered" evidence="1">
    <location>
        <begin position="1"/>
        <end position="22"/>
    </location>
</feature>
<evidence type="ECO:0000256" key="1">
    <source>
        <dbReference type="SAM" id="MobiDB-lite"/>
    </source>
</evidence>
<evidence type="ECO:0000313" key="3">
    <source>
        <dbReference type="EMBL" id="GAA4513523.1"/>
    </source>
</evidence>
<comment type="caution">
    <text evidence="3">The sequence shown here is derived from an EMBL/GenBank/DDBJ whole genome shotgun (WGS) entry which is preliminary data.</text>
</comment>
<keyword evidence="2" id="KW-0472">Membrane</keyword>
<organism evidence="3 4">
    <name type="scientific">Actinoallomurus oryzae</name>
    <dbReference type="NCBI Taxonomy" id="502180"/>
    <lineage>
        <taxon>Bacteria</taxon>
        <taxon>Bacillati</taxon>
        <taxon>Actinomycetota</taxon>
        <taxon>Actinomycetes</taxon>
        <taxon>Streptosporangiales</taxon>
        <taxon>Thermomonosporaceae</taxon>
        <taxon>Actinoallomurus</taxon>
    </lineage>
</organism>
<keyword evidence="2" id="KW-1133">Transmembrane helix</keyword>
<feature type="transmembrane region" description="Helical" evidence="2">
    <location>
        <begin position="159"/>
        <end position="181"/>
    </location>
</feature>
<feature type="transmembrane region" description="Helical" evidence="2">
    <location>
        <begin position="67"/>
        <end position="86"/>
    </location>
</feature>
<proteinExistence type="predicted"/>
<keyword evidence="2" id="KW-0812">Transmembrane</keyword>
<feature type="transmembrane region" description="Helical" evidence="2">
    <location>
        <begin position="98"/>
        <end position="121"/>
    </location>
</feature>
<reference evidence="4" key="1">
    <citation type="journal article" date="2019" name="Int. J. Syst. Evol. Microbiol.">
        <title>The Global Catalogue of Microorganisms (GCM) 10K type strain sequencing project: providing services to taxonomists for standard genome sequencing and annotation.</title>
        <authorList>
            <consortium name="The Broad Institute Genomics Platform"/>
            <consortium name="The Broad Institute Genome Sequencing Center for Infectious Disease"/>
            <person name="Wu L."/>
            <person name="Ma J."/>
        </authorList>
    </citation>
    <scope>NUCLEOTIDE SEQUENCE [LARGE SCALE GENOMIC DNA]</scope>
    <source>
        <strain evidence="4">JCM 17933</strain>
    </source>
</reference>
<evidence type="ECO:0000313" key="4">
    <source>
        <dbReference type="Proteomes" id="UP001500503"/>
    </source>
</evidence>
<keyword evidence="4" id="KW-1185">Reference proteome</keyword>
<gene>
    <name evidence="3" type="ORF">GCM10023191_080710</name>
</gene>
<feature type="transmembrane region" description="Helical" evidence="2">
    <location>
        <begin position="226"/>
        <end position="250"/>
    </location>
</feature>
<feature type="transmembrane region" description="Helical" evidence="2">
    <location>
        <begin position="256"/>
        <end position="275"/>
    </location>
</feature>
<protein>
    <submittedName>
        <fullName evidence="3">Uncharacterized protein</fullName>
    </submittedName>
</protein>
<name>A0ABP8QYR7_9ACTN</name>
<dbReference type="EMBL" id="BAABHF010000048">
    <property type="protein sequence ID" value="GAA4513523.1"/>
    <property type="molecule type" value="Genomic_DNA"/>
</dbReference>